<accession>A0ABR3W6H2</accession>
<dbReference type="EMBL" id="JAZHXJ010000667">
    <property type="protein sequence ID" value="KAL1854362.1"/>
    <property type="molecule type" value="Genomic_DNA"/>
</dbReference>
<dbReference type="Pfam" id="PF11951">
    <property type="entry name" value="Fungal_trans_2"/>
    <property type="match status" value="1"/>
</dbReference>
<sequence>MALGDTPLYYACLSYAAHLLTLRGELEKFREDAYEDKAIAALIPRLSGISELPQDDTLAATVVILRMAEQFCEIQDDAQRHLVGASSLFANRRPDEEGSPDSPAFSLYLRQSIRIAILNEVPCRIGGAWVTDPICLDPAPDYVWVDRVTLLLARTCSACWDPTLDHLVRMQLLHNLLVELERWRESLPESFQPWCNFRRENDVFPVVCFISTWHGP</sequence>
<evidence type="ECO:0000256" key="1">
    <source>
        <dbReference type="ARBA" id="ARBA00023242"/>
    </source>
</evidence>
<comment type="caution">
    <text evidence="2">The sequence shown here is derived from an EMBL/GenBank/DDBJ whole genome shotgun (WGS) entry which is preliminary data.</text>
</comment>
<name>A0ABR3W6H2_9PEZI</name>
<gene>
    <name evidence="2" type="ORF">VTK73DRAFT_8758</name>
</gene>
<dbReference type="Proteomes" id="UP001586593">
    <property type="component" value="Unassembled WGS sequence"/>
</dbReference>
<proteinExistence type="predicted"/>
<protein>
    <submittedName>
        <fullName evidence="2">Uncharacterized protein</fullName>
    </submittedName>
</protein>
<keyword evidence="3" id="KW-1185">Reference proteome</keyword>
<dbReference type="InterPro" id="IPR021858">
    <property type="entry name" value="Fun_TF"/>
</dbReference>
<reference evidence="2 3" key="1">
    <citation type="journal article" date="2024" name="Commun. Biol.">
        <title>Comparative genomic analysis of thermophilic fungi reveals convergent evolutionary adaptations and gene losses.</title>
        <authorList>
            <person name="Steindorff A.S."/>
            <person name="Aguilar-Pontes M.V."/>
            <person name="Robinson A.J."/>
            <person name="Andreopoulos B."/>
            <person name="LaButti K."/>
            <person name="Kuo A."/>
            <person name="Mondo S."/>
            <person name="Riley R."/>
            <person name="Otillar R."/>
            <person name="Haridas S."/>
            <person name="Lipzen A."/>
            <person name="Grimwood J."/>
            <person name="Schmutz J."/>
            <person name="Clum A."/>
            <person name="Reid I.D."/>
            <person name="Moisan M.C."/>
            <person name="Butler G."/>
            <person name="Nguyen T.T.M."/>
            <person name="Dewar K."/>
            <person name="Conant G."/>
            <person name="Drula E."/>
            <person name="Henrissat B."/>
            <person name="Hansel C."/>
            <person name="Singer S."/>
            <person name="Hutchinson M.I."/>
            <person name="de Vries R.P."/>
            <person name="Natvig D.O."/>
            <person name="Powell A.J."/>
            <person name="Tsang A."/>
            <person name="Grigoriev I.V."/>
        </authorList>
    </citation>
    <scope>NUCLEOTIDE SEQUENCE [LARGE SCALE GENOMIC DNA]</scope>
    <source>
        <strain evidence="2 3">ATCC 24622</strain>
    </source>
</reference>
<evidence type="ECO:0000313" key="2">
    <source>
        <dbReference type="EMBL" id="KAL1854362.1"/>
    </source>
</evidence>
<evidence type="ECO:0000313" key="3">
    <source>
        <dbReference type="Proteomes" id="UP001586593"/>
    </source>
</evidence>
<keyword evidence="1" id="KW-0539">Nucleus</keyword>
<organism evidence="2 3">
    <name type="scientific">Phialemonium thermophilum</name>
    <dbReference type="NCBI Taxonomy" id="223376"/>
    <lineage>
        <taxon>Eukaryota</taxon>
        <taxon>Fungi</taxon>
        <taxon>Dikarya</taxon>
        <taxon>Ascomycota</taxon>
        <taxon>Pezizomycotina</taxon>
        <taxon>Sordariomycetes</taxon>
        <taxon>Sordariomycetidae</taxon>
        <taxon>Cephalothecales</taxon>
        <taxon>Cephalothecaceae</taxon>
        <taxon>Phialemonium</taxon>
    </lineage>
</organism>